<organism evidence="2 3">
    <name type="scientific">Caerostris darwini</name>
    <dbReference type="NCBI Taxonomy" id="1538125"/>
    <lineage>
        <taxon>Eukaryota</taxon>
        <taxon>Metazoa</taxon>
        <taxon>Ecdysozoa</taxon>
        <taxon>Arthropoda</taxon>
        <taxon>Chelicerata</taxon>
        <taxon>Arachnida</taxon>
        <taxon>Araneae</taxon>
        <taxon>Araneomorphae</taxon>
        <taxon>Entelegynae</taxon>
        <taxon>Araneoidea</taxon>
        <taxon>Araneidae</taxon>
        <taxon>Caerostris</taxon>
    </lineage>
</organism>
<feature type="region of interest" description="Disordered" evidence="1">
    <location>
        <begin position="79"/>
        <end position="99"/>
    </location>
</feature>
<gene>
    <name evidence="2" type="ORF">CDAR_274341</name>
</gene>
<sequence length="145" mass="16563">MHANVENENDRRPTMTTYAFESVCSSIRNRGIRGDSILNFHGCTRRCQKVDEPTWRVWQRLLSLNRCSLIRVGIRMSPTLPMEDSRPRPRPSSSSPTFLPRGQGRFVILASYLKHADAIGILNLFADGSKRKSCSCCIDSYRSRK</sequence>
<proteinExistence type="predicted"/>
<keyword evidence="3" id="KW-1185">Reference proteome</keyword>
<dbReference type="Proteomes" id="UP001054837">
    <property type="component" value="Unassembled WGS sequence"/>
</dbReference>
<accession>A0AAV4RDU1</accession>
<evidence type="ECO:0000256" key="1">
    <source>
        <dbReference type="SAM" id="MobiDB-lite"/>
    </source>
</evidence>
<evidence type="ECO:0000313" key="2">
    <source>
        <dbReference type="EMBL" id="GIY19645.1"/>
    </source>
</evidence>
<dbReference type="EMBL" id="BPLQ01006056">
    <property type="protein sequence ID" value="GIY19645.1"/>
    <property type="molecule type" value="Genomic_DNA"/>
</dbReference>
<name>A0AAV4RDU1_9ARAC</name>
<protein>
    <submittedName>
        <fullName evidence="2">Uncharacterized protein</fullName>
    </submittedName>
</protein>
<evidence type="ECO:0000313" key="3">
    <source>
        <dbReference type="Proteomes" id="UP001054837"/>
    </source>
</evidence>
<dbReference type="AlphaFoldDB" id="A0AAV4RDU1"/>
<reference evidence="2 3" key="1">
    <citation type="submission" date="2021-06" db="EMBL/GenBank/DDBJ databases">
        <title>Caerostris darwini draft genome.</title>
        <authorList>
            <person name="Kono N."/>
            <person name="Arakawa K."/>
        </authorList>
    </citation>
    <scope>NUCLEOTIDE SEQUENCE [LARGE SCALE GENOMIC DNA]</scope>
</reference>
<comment type="caution">
    <text evidence="2">The sequence shown here is derived from an EMBL/GenBank/DDBJ whole genome shotgun (WGS) entry which is preliminary data.</text>
</comment>